<gene>
    <name evidence="6" type="ordered locus">Veis_0933</name>
</gene>
<feature type="transmembrane region" description="Helical" evidence="5">
    <location>
        <begin position="165"/>
        <end position="184"/>
    </location>
</feature>
<proteinExistence type="predicted"/>
<dbReference type="Proteomes" id="UP000000374">
    <property type="component" value="Chromosome"/>
</dbReference>
<protein>
    <submittedName>
        <fullName evidence="6">Major facilitator superfamily MFS_1</fullName>
    </submittedName>
</protein>
<dbReference type="EMBL" id="CP000542">
    <property type="protein sequence ID" value="ABM56711.1"/>
    <property type="molecule type" value="Genomic_DNA"/>
</dbReference>
<dbReference type="Gene3D" id="1.20.1250.20">
    <property type="entry name" value="MFS general substrate transporter like domains"/>
    <property type="match status" value="1"/>
</dbReference>
<dbReference type="KEGG" id="vei:Veis_0933"/>
<dbReference type="eggNOG" id="COG2814">
    <property type="taxonomic scope" value="Bacteria"/>
</dbReference>
<reference evidence="7" key="1">
    <citation type="submission" date="2006-12" db="EMBL/GenBank/DDBJ databases">
        <title>Complete sequence of chromosome 1 of Verminephrobacter eiseniae EF01-2.</title>
        <authorList>
            <person name="Copeland A."/>
            <person name="Lucas S."/>
            <person name="Lapidus A."/>
            <person name="Barry K."/>
            <person name="Detter J.C."/>
            <person name="Glavina del Rio T."/>
            <person name="Dalin E."/>
            <person name="Tice H."/>
            <person name="Pitluck S."/>
            <person name="Chertkov O."/>
            <person name="Brettin T."/>
            <person name="Bruce D."/>
            <person name="Han C."/>
            <person name="Tapia R."/>
            <person name="Gilna P."/>
            <person name="Schmutz J."/>
            <person name="Larimer F."/>
            <person name="Land M."/>
            <person name="Hauser L."/>
            <person name="Kyrpides N."/>
            <person name="Kim E."/>
            <person name="Stahl D."/>
            <person name="Richardson P."/>
        </authorList>
    </citation>
    <scope>NUCLEOTIDE SEQUENCE [LARGE SCALE GENOMIC DNA]</scope>
    <source>
        <strain evidence="7">EF01-2</strain>
    </source>
</reference>
<evidence type="ECO:0000256" key="5">
    <source>
        <dbReference type="SAM" id="Phobius"/>
    </source>
</evidence>
<feature type="transmembrane region" description="Helical" evidence="5">
    <location>
        <begin position="245"/>
        <end position="264"/>
    </location>
</feature>
<evidence type="ECO:0000256" key="1">
    <source>
        <dbReference type="ARBA" id="ARBA00022692"/>
    </source>
</evidence>
<feature type="transmembrane region" description="Helical" evidence="5">
    <location>
        <begin position="310"/>
        <end position="331"/>
    </location>
</feature>
<feature type="transmembrane region" description="Helical" evidence="5">
    <location>
        <begin position="131"/>
        <end position="153"/>
    </location>
</feature>
<dbReference type="GO" id="GO:0022857">
    <property type="term" value="F:transmembrane transporter activity"/>
    <property type="evidence" value="ECO:0007669"/>
    <property type="project" value="InterPro"/>
</dbReference>
<feature type="region of interest" description="Disordered" evidence="4">
    <location>
        <begin position="1"/>
        <end position="28"/>
    </location>
</feature>
<feature type="transmembrane region" description="Helical" evidence="5">
    <location>
        <begin position="105"/>
        <end position="125"/>
    </location>
</feature>
<keyword evidence="2 5" id="KW-1133">Transmembrane helix</keyword>
<sequence length="426" mass="44619">MPEPGRRTSMRPRPRAAPAGTAPDPPLPAPKHCPVMNKNLWLLALCQGFYLTNSIVFIAVNGLVGLALAPFGWMATLPVMGYVVGGALSTALVARSQRQWGRKRAFQIGLAVAAASAALCAWAAFSANFWLLCTATVVAGYYVANSSLYRFAAAELAATAYREKAVSLVLAGGLLGAVIGPNLANATRTLFPVPFAGCYIALIGVALLSMLCMNAIRFEAPPVVLDAAGQPARGRPLAELMRQPAFVVAILGAALGYGVMNLLMTATPLAMKICSFDFNATAQVLQWHVIGMFAPGFVTGHLIKRFGVLSIMGAGVLLNAGCVAIALAGVALQHFGIALFLLGMGWNFLFTGATTLAMTAYRPEEKDRAQAIVNFCVFATLALSSFSSGVLVTTQGWTLLNAGSLAPIAVTGMALAWLAAKRRAIA</sequence>
<feature type="transmembrane region" description="Helical" evidence="5">
    <location>
        <begin position="371"/>
        <end position="392"/>
    </location>
</feature>
<evidence type="ECO:0000256" key="4">
    <source>
        <dbReference type="SAM" id="MobiDB-lite"/>
    </source>
</evidence>
<feature type="transmembrane region" description="Helical" evidence="5">
    <location>
        <begin position="40"/>
        <end position="60"/>
    </location>
</feature>
<dbReference type="AlphaFoldDB" id="A1WGF4"/>
<feature type="transmembrane region" description="Helical" evidence="5">
    <location>
        <begin position="337"/>
        <end position="359"/>
    </location>
</feature>
<keyword evidence="1 5" id="KW-0812">Transmembrane</keyword>
<keyword evidence="3 5" id="KW-0472">Membrane</keyword>
<evidence type="ECO:0000256" key="2">
    <source>
        <dbReference type="ARBA" id="ARBA00022989"/>
    </source>
</evidence>
<dbReference type="InterPro" id="IPR011701">
    <property type="entry name" value="MFS"/>
</dbReference>
<feature type="transmembrane region" description="Helical" evidence="5">
    <location>
        <begin position="190"/>
        <end position="211"/>
    </location>
</feature>
<dbReference type="SUPFAM" id="SSF103473">
    <property type="entry name" value="MFS general substrate transporter"/>
    <property type="match status" value="1"/>
</dbReference>
<evidence type="ECO:0000313" key="7">
    <source>
        <dbReference type="Proteomes" id="UP000000374"/>
    </source>
</evidence>
<accession>A1WGF4</accession>
<keyword evidence="7" id="KW-1185">Reference proteome</keyword>
<dbReference type="PANTHER" id="PTHR23534">
    <property type="entry name" value="MFS PERMEASE"/>
    <property type="match status" value="1"/>
</dbReference>
<dbReference type="InterPro" id="IPR036259">
    <property type="entry name" value="MFS_trans_sf"/>
</dbReference>
<organism evidence="6 7">
    <name type="scientific">Verminephrobacter eiseniae (strain EF01-2)</name>
    <dbReference type="NCBI Taxonomy" id="391735"/>
    <lineage>
        <taxon>Bacteria</taxon>
        <taxon>Pseudomonadati</taxon>
        <taxon>Pseudomonadota</taxon>
        <taxon>Betaproteobacteria</taxon>
        <taxon>Burkholderiales</taxon>
        <taxon>Comamonadaceae</taxon>
        <taxon>Verminephrobacter</taxon>
    </lineage>
</organism>
<dbReference type="HOGENOM" id="CLU_047644_2_0_4"/>
<evidence type="ECO:0000256" key="3">
    <source>
        <dbReference type="ARBA" id="ARBA00023136"/>
    </source>
</evidence>
<feature type="transmembrane region" description="Helical" evidence="5">
    <location>
        <begin position="284"/>
        <end position="303"/>
    </location>
</feature>
<evidence type="ECO:0000313" key="6">
    <source>
        <dbReference type="EMBL" id="ABM56711.1"/>
    </source>
</evidence>
<dbReference type="PANTHER" id="PTHR23534:SF1">
    <property type="entry name" value="MAJOR FACILITATOR SUPERFAMILY PROTEIN"/>
    <property type="match status" value="1"/>
</dbReference>
<feature type="transmembrane region" description="Helical" evidence="5">
    <location>
        <begin position="72"/>
        <end position="93"/>
    </location>
</feature>
<dbReference type="Pfam" id="PF07690">
    <property type="entry name" value="MFS_1"/>
    <property type="match status" value="1"/>
</dbReference>
<feature type="transmembrane region" description="Helical" evidence="5">
    <location>
        <begin position="398"/>
        <end position="420"/>
    </location>
</feature>
<name>A1WGF4_VEREI</name>
<dbReference type="STRING" id="391735.Veis_0933"/>